<dbReference type="PRINTS" id="PR00320">
    <property type="entry name" value="GPROTEINBRPT"/>
</dbReference>
<evidence type="ECO:0000256" key="3">
    <source>
        <dbReference type="ARBA" id="ARBA00022552"/>
    </source>
</evidence>
<evidence type="ECO:0000256" key="5">
    <source>
        <dbReference type="ARBA" id="ARBA00022737"/>
    </source>
</evidence>
<accession>A0AAN9C2Z1</accession>
<dbReference type="SUPFAM" id="SSF50978">
    <property type="entry name" value="WD40 repeat-like"/>
    <property type="match status" value="1"/>
</dbReference>
<keyword evidence="5" id="KW-0677">Repeat</keyword>
<dbReference type="GO" id="GO:0045943">
    <property type="term" value="P:positive regulation of transcription by RNA polymerase I"/>
    <property type="evidence" value="ECO:0007669"/>
    <property type="project" value="TreeGrafter"/>
</dbReference>
<dbReference type="GO" id="GO:0006364">
    <property type="term" value="P:rRNA processing"/>
    <property type="evidence" value="ECO:0007669"/>
    <property type="project" value="UniProtKB-KW"/>
</dbReference>
<dbReference type="PROSITE" id="PS50082">
    <property type="entry name" value="WD_REPEATS_2"/>
    <property type="match status" value="2"/>
</dbReference>
<dbReference type="Pfam" id="PF09384">
    <property type="entry name" value="UTP15_C"/>
    <property type="match status" value="1"/>
</dbReference>
<keyword evidence="6" id="KW-0539">Nucleus</keyword>
<dbReference type="GO" id="GO:0005730">
    <property type="term" value="C:nucleolus"/>
    <property type="evidence" value="ECO:0007669"/>
    <property type="project" value="UniProtKB-SubCell"/>
</dbReference>
<gene>
    <name evidence="10" type="ORF">V1264_001539</name>
</gene>
<dbReference type="Pfam" id="PF00400">
    <property type="entry name" value="WD40"/>
    <property type="match status" value="4"/>
</dbReference>
<dbReference type="Gene3D" id="2.130.10.10">
    <property type="entry name" value="YVTN repeat-like/Quinoprotein amine dehydrogenase"/>
    <property type="match status" value="2"/>
</dbReference>
<feature type="repeat" description="WD" evidence="8">
    <location>
        <begin position="120"/>
        <end position="161"/>
    </location>
</feature>
<dbReference type="AlphaFoldDB" id="A0AAN9C2Z1"/>
<dbReference type="PROSITE" id="PS00678">
    <property type="entry name" value="WD_REPEATS_1"/>
    <property type="match status" value="1"/>
</dbReference>
<dbReference type="CDD" id="cd00200">
    <property type="entry name" value="WD40"/>
    <property type="match status" value="1"/>
</dbReference>
<dbReference type="Proteomes" id="UP001374579">
    <property type="component" value="Unassembled WGS sequence"/>
</dbReference>
<dbReference type="PANTHER" id="PTHR19924:SF26">
    <property type="entry name" value="U3 SMALL NUCLEOLAR RNA-ASSOCIATED PROTEIN 15 HOMOLOG"/>
    <property type="match status" value="1"/>
</dbReference>
<dbReference type="EMBL" id="JBAMIC010000001">
    <property type="protein sequence ID" value="KAK7115719.1"/>
    <property type="molecule type" value="Genomic_DNA"/>
</dbReference>
<evidence type="ECO:0000256" key="6">
    <source>
        <dbReference type="ARBA" id="ARBA00023242"/>
    </source>
</evidence>
<feature type="repeat" description="WD" evidence="8">
    <location>
        <begin position="246"/>
        <end position="287"/>
    </location>
</feature>
<dbReference type="InterPro" id="IPR018983">
    <property type="entry name" value="U3_snoRNA-assocProt_15_C"/>
</dbReference>
<dbReference type="InterPro" id="IPR020472">
    <property type="entry name" value="WD40_PAC1"/>
</dbReference>
<dbReference type="InterPro" id="IPR019775">
    <property type="entry name" value="WD40_repeat_CS"/>
</dbReference>
<keyword evidence="4 8" id="KW-0853">WD repeat</keyword>
<sequence length="533" mass="59212">MATAFKKTPHVNPLTKFGEKSTTDNLYWNNLDVPITKKEYGNITHIEFSPVAPYNYAVTNSTRVQIYSSRSNQIVRSLNRFNEAANCGSFRSDGKLLVAGSDDKMVRLFEPTGRSLLRVFKGHKEAVLVTRFLADNKRIMSASKDRTVRVWDIASETEVAHYAEFKDYVKCGVASQSSPDIFLTGAYDHTAKLFDARTESSVLTVDHGHPIESVLLFPTNGIFLTAGSNIVKVWDALAGGRQLTQLCHHHKTVMSLCFCSRYQRFMSGSSDRHVKIYDVGSYQVVHSLDYPANILSVAVAPDDSVVAVGMEGGLLSIQHRNKDKVKVQETKKKQATFHYKLKYRHFKPEGEDMVVAQKRKEKMARYDNLLKRFEHSKALDAAMEPHVRSQTPEITMGVLLELTRRGALKAALAGRDTHQVQTMLKFIQRNMWRPNFSHMTDLLNVVLDLYEGEIAGNAVLESSVARVADIGDCEQAYDVELMRVKGMLEGMFSAREAAMTTTDGLEGGGGEGVSGESLMGGALLPSAAAIEVT</sequence>
<dbReference type="PROSITE" id="PS50294">
    <property type="entry name" value="WD_REPEATS_REGION"/>
    <property type="match status" value="1"/>
</dbReference>
<evidence type="ECO:0000256" key="7">
    <source>
        <dbReference type="ARBA" id="ARBA00045437"/>
    </source>
</evidence>
<organism evidence="10 11">
    <name type="scientific">Littorina saxatilis</name>
    <dbReference type="NCBI Taxonomy" id="31220"/>
    <lineage>
        <taxon>Eukaryota</taxon>
        <taxon>Metazoa</taxon>
        <taxon>Spiralia</taxon>
        <taxon>Lophotrochozoa</taxon>
        <taxon>Mollusca</taxon>
        <taxon>Gastropoda</taxon>
        <taxon>Caenogastropoda</taxon>
        <taxon>Littorinimorpha</taxon>
        <taxon>Littorinoidea</taxon>
        <taxon>Littorinidae</taxon>
        <taxon>Littorina</taxon>
    </lineage>
</organism>
<evidence type="ECO:0000256" key="2">
    <source>
        <dbReference type="ARBA" id="ARBA00018260"/>
    </source>
</evidence>
<evidence type="ECO:0000313" key="10">
    <source>
        <dbReference type="EMBL" id="KAK7115719.1"/>
    </source>
</evidence>
<dbReference type="InterPro" id="IPR015943">
    <property type="entry name" value="WD40/YVTN_repeat-like_dom_sf"/>
</dbReference>
<keyword evidence="11" id="KW-1185">Reference proteome</keyword>
<feature type="domain" description="U3 small nucleolar RNA-associated protein 15 C-terminal" evidence="9">
    <location>
        <begin position="346"/>
        <end position="489"/>
    </location>
</feature>
<evidence type="ECO:0000256" key="4">
    <source>
        <dbReference type="ARBA" id="ARBA00022574"/>
    </source>
</evidence>
<dbReference type="InterPro" id="IPR036322">
    <property type="entry name" value="WD40_repeat_dom_sf"/>
</dbReference>
<proteinExistence type="predicted"/>
<name>A0AAN9C2Z1_9CAEN</name>
<comment type="caution">
    <text evidence="10">The sequence shown here is derived from an EMBL/GenBank/DDBJ whole genome shotgun (WGS) entry which is preliminary data.</text>
</comment>
<evidence type="ECO:0000256" key="1">
    <source>
        <dbReference type="ARBA" id="ARBA00004604"/>
    </source>
</evidence>
<dbReference type="SMART" id="SM00320">
    <property type="entry name" value="WD40"/>
    <property type="match status" value="6"/>
</dbReference>
<dbReference type="InterPro" id="IPR001680">
    <property type="entry name" value="WD40_rpt"/>
</dbReference>
<evidence type="ECO:0000313" key="11">
    <source>
        <dbReference type="Proteomes" id="UP001374579"/>
    </source>
</evidence>
<protein>
    <recommendedName>
        <fullName evidence="2">U3 small nucleolar RNA-associated protein 15 homolog</fullName>
    </recommendedName>
</protein>
<evidence type="ECO:0000256" key="8">
    <source>
        <dbReference type="PROSITE-ProRule" id="PRU00221"/>
    </source>
</evidence>
<comment type="subcellular location">
    <subcellularLocation>
        <location evidence="1">Nucleus</location>
        <location evidence="1">Nucleolus</location>
    </subcellularLocation>
</comment>
<dbReference type="PANTHER" id="PTHR19924">
    <property type="entry name" value="UTP15 U3 SMALL NUCLEOLAR RNA-ASSOCIATED PROTEIN 15 FAMILY MEMBER"/>
    <property type="match status" value="1"/>
</dbReference>
<reference evidence="10 11" key="1">
    <citation type="submission" date="2024-02" db="EMBL/GenBank/DDBJ databases">
        <title>Chromosome-scale genome assembly of the rough periwinkle Littorina saxatilis.</title>
        <authorList>
            <person name="De Jode A."/>
            <person name="Faria R."/>
            <person name="Formenti G."/>
            <person name="Sims Y."/>
            <person name="Smith T.P."/>
            <person name="Tracey A."/>
            <person name="Wood J.M.D."/>
            <person name="Zagrodzka Z.B."/>
            <person name="Johannesson K."/>
            <person name="Butlin R.K."/>
            <person name="Leder E.H."/>
        </authorList>
    </citation>
    <scope>NUCLEOTIDE SEQUENCE [LARGE SCALE GENOMIC DNA]</scope>
    <source>
        <strain evidence="10">Snail1</strain>
        <tissue evidence="10">Muscle</tissue>
    </source>
</reference>
<evidence type="ECO:0000259" key="9">
    <source>
        <dbReference type="Pfam" id="PF09384"/>
    </source>
</evidence>
<comment type="function">
    <text evidence="7">Ribosome biogenesis factor. Involved in nucleolar processing of pre-18S ribosomal RNA. Required for optimal pre-ribosomal RNA transcription by RNA polymerase I. Part of the small subunit (SSU) processome, first precursor of the small eukaryotic ribosomal subunit. During the assembly of the SSU processome in the nucleolus, many ribosome biogenesis factors, an RNA chaperone and ribosomal proteins associate with the nascent pre-rRNA and work in concert to generate RNA folding, modifications, rearrangements and cleavage as well as targeted degradation of pre-ribosomal RNA by the RNA exosome.</text>
</comment>
<keyword evidence="3" id="KW-0698">rRNA processing</keyword>